<proteinExistence type="predicted"/>
<name>A0A6H0A280_KLEPN</name>
<reference evidence="1" key="1">
    <citation type="submission" date="2019-12" db="EMBL/GenBank/DDBJ databases">
        <title>Compelete sequence of Tn6502.</title>
        <authorList>
            <person name="Zhou D."/>
        </authorList>
    </citation>
    <scope>NUCLEOTIDE SEQUENCE</scope>
    <source>
        <strain evidence="1">11935</strain>
        <plasmid evidence="1">p11935-KPC</plasmid>
    </source>
</reference>
<geneLocation type="plasmid" evidence="1">
    <name>p11935-KPC</name>
</geneLocation>
<organism evidence="1">
    <name type="scientific">Klebsiella pneumoniae</name>
    <dbReference type="NCBI Taxonomy" id="573"/>
    <lineage>
        <taxon>Bacteria</taxon>
        <taxon>Pseudomonadati</taxon>
        <taxon>Pseudomonadota</taxon>
        <taxon>Gammaproteobacteria</taxon>
        <taxon>Enterobacterales</taxon>
        <taxon>Enterobacteriaceae</taxon>
        <taxon>Klebsiella/Raoultella group</taxon>
        <taxon>Klebsiella</taxon>
        <taxon>Klebsiella pneumoniae complex</taxon>
    </lineage>
</organism>
<dbReference type="EMBL" id="MN842291">
    <property type="protein sequence ID" value="QIS33704.1"/>
    <property type="molecule type" value="Genomic_DNA"/>
</dbReference>
<evidence type="ECO:0000313" key="1">
    <source>
        <dbReference type="EMBL" id="QIS33704.1"/>
    </source>
</evidence>
<keyword evidence="1" id="KW-0614">Plasmid</keyword>
<sequence>MNVRNDGRHFVQKTVSRELQTCETLRRQPDFSHRKGYMGTVASRV</sequence>
<protein>
    <submittedName>
        <fullName evidence="1">Uncharacterized protein</fullName>
    </submittedName>
</protein>
<accession>A0A6H0A280</accession>
<dbReference type="AlphaFoldDB" id="A0A6H0A280"/>